<dbReference type="InterPro" id="IPR036291">
    <property type="entry name" value="NAD(P)-bd_dom_sf"/>
</dbReference>
<evidence type="ECO:0000313" key="4">
    <source>
        <dbReference type="EMBL" id="BBH22587.1"/>
    </source>
</evidence>
<dbReference type="InterPro" id="IPR002347">
    <property type="entry name" value="SDR_fam"/>
</dbReference>
<dbReference type="PANTHER" id="PTHR42879">
    <property type="entry name" value="3-OXOACYL-(ACYL-CARRIER-PROTEIN) REDUCTASE"/>
    <property type="match status" value="1"/>
</dbReference>
<dbReference type="PANTHER" id="PTHR42879:SF2">
    <property type="entry name" value="3-OXOACYL-[ACYL-CARRIER-PROTEIN] REDUCTASE FABG"/>
    <property type="match status" value="1"/>
</dbReference>
<dbReference type="AlphaFoldDB" id="A0A3G9IUV2"/>
<gene>
    <name evidence="4" type="primary">fabG_6</name>
    <name evidence="4" type="ORF">Back11_39320</name>
</gene>
<dbReference type="GO" id="GO:0016491">
    <property type="term" value="F:oxidoreductase activity"/>
    <property type="evidence" value="ECO:0007669"/>
    <property type="project" value="UniProtKB-KW"/>
</dbReference>
<accession>A0A3G9IUV2</accession>
<keyword evidence="2" id="KW-0560">Oxidoreductase</keyword>
<sequence length="247" mass="27272">MIIDVRNKTIVVTGSSRGIGRELIRKFATEGANIVINYYQNQASAEELLFEVNSITPKCIAIRADVRDIKQVGLLCEKTIQSFGKIDVLINNAGICSDNLISFMTDQQWNDIVATNLSSVFYCSKVFSKEMIKKKAGKIINITSLKGQHGSEGQTNYCASKAGVIGFTKALAKELGKFNISVNALCPGFIPTDLNRHDEFKRQVAIDKSVLNLDPSLDDLVNFILYMSSDMFNGISGQVFNLDSRIL</sequence>
<dbReference type="PRINTS" id="PR00080">
    <property type="entry name" value="SDRFAMILY"/>
</dbReference>
<dbReference type="Gene3D" id="3.40.50.720">
    <property type="entry name" value="NAD(P)-binding Rossmann-like Domain"/>
    <property type="match status" value="1"/>
</dbReference>
<evidence type="ECO:0000256" key="1">
    <source>
        <dbReference type="ARBA" id="ARBA00006484"/>
    </source>
</evidence>
<protein>
    <submittedName>
        <fullName evidence="4">Beta-ketoacyl-ACP reductase</fullName>
    </submittedName>
</protein>
<dbReference type="Proteomes" id="UP000275368">
    <property type="component" value="Chromosome"/>
</dbReference>
<keyword evidence="5" id="KW-1185">Reference proteome</keyword>
<dbReference type="GO" id="GO:0032787">
    <property type="term" value="P:monocarboxylic acid metabolic process"/>
    <property type="evidence" value="ECO:0007669"/>
    <property type="project" value="UniProtKB-ARBA"/>
</dbReference>
<dbReference type="InterPro" id="IPR050259">
    <property type="entry name" value="SDR"/>
</dbReference>
<name>A0A3G9IUV2_9BACL</name>
<evidence type="ECO:0000256" key="2">
    <source>
        <dbReference type="ARBA" id="ARBA00023002"/>
    </source>
</evidence>
<comment type="similarity">
    <text evidence="1 3">Belongs to the short-chain dehydrogenases/reductases (SDR) family.</text>
</comment>
<reference evidence="4 5" key="1">
    <citation type="submission" date="2018-11" db="EMBL/GenBank/DDBJ databases">
        <title>Complete genome sequence of Paenibacillus baekrokdamisoli strain KCTC 33723.</title>
        <authorList>
            <person name="Kang S.W."/>
            <person name="Lee K.C."/>
            <person name="Kim K.K."/>
            <person name="Kim J.S."/>
            <person name="Kim D.S."/>
            <person name="Ko S.H."/>
            <person name="Yang S.H."/>
            <person name="Lee J.S."/>
        </authorList>
    </citation>
    <scope>NUCLEOTIDE SEQUENCE [LARGE SCALE GENOMIC DNA]</scope>
    <source>
        <strain evidence="4 5">KCTC 33723</strain>
    </source>
</reference>
<dbReference type="SUPFAM" id="SSF51735">
    <property type="entry name" value="NAD(P)-binding Rossmann-fold domains"/>
    <property type="match status" value="1"/>
</dbReference>
<dbReference type="Pfam" id="PF00106">
    <property type="entry name" value="adh_short"/>
    <property type="match status" value="1"/>
</dbReference>
<dbReference type="PRINTS" id="PR00081">
    <property type="entry name" value="GDHRDH"/>
</dbReference>
<evidence type="ECO:0000256" key="3">
    <source>
        <dbReference type="RuleBase" id="RU000363"/>
    </source>
</evidence>
<dbReference type="KEGG" id="pbk:Back11_39320"/>
<dbReference type="EMBL" id="AP019308">
    <property type="protein sequence ID" value="BBH22587.1"/>
    <property type="molecule type" value="Genomic_DNA"/>
</dbReference>
<dbReference type="PROSITE" id="PS00061">
    <property type="entry name" value="ADH_SHORT"/>
    <property type="match status" value="1"/>
</dbReference>
<dbReference type="InterPro" id="IPR020904">
    <property type="entry name" value="Sc_DH/Rdtase_CS"/>
</dbReference>
<evidence type="ECO:0000313" key="5">
    <source>
        <dbReference type="Proteomes" id="UP000275368"/>
    </source>
</evidence>
<proteinExistence type="inferred from homology"/>
<dbReference type="FunFam" id="3.40.50.720:FF:000173">
    <property type="entry name" value="3-oxoacyl-[acyl-carrier protein] reductase"/>
    <property type="match status" value="1"/>
</dbReference>
<organism evidence="4 5">
    <name type="scientific">Paenibacillus baekrokdamisoli</name>
    <dbReference type="NCBI Taxonomy" id="1712516"/>
    <lineage>
        <taxon>Bacteria</taxon>
        <taxon>Bacillati</taxon>
        <taxon>Bacillota</taxon>
        <taxon>Bacilli</taxon>
        <taxon>Bacillales</taxon>
        <taxon>Paenibacillaceae</taxon>
        <taxon>Paenibacillus</taxon>
    </lineage>
</organism>
<dbReference type="RefSeq" id="WP_164522892.1">
    <property type="nucleotide sequence ID" value="NZ_AP019308.1"/>
</dbReference>